<evidence type="ECO:0000313" key="2">
    <source>
        <dbReference type="WBParaSite" id="nRc.2.0.1.t34541-RA"/>
    </source>
</evidence>
<dbReference type="AlphaFoldDB" id="A0A915K760"/>
<organism evidence="1 2">
    <name type="scientific">Romanomermis culicivorax</name>
    <name type="common">Nematode worm</name>
    <dbReference type="NCBI Taxonomy" id="13658"/>
    <lineage>
        <taxon>Eukaryota</taxon>
        <taxon>Metazoa</taxon>
        <taxon>Ecdysozoa</taxon>
        <taxon>Nematoda</taxon>
        <taxon>Enoplea</taxon>
        <taxon>Dorylaimia</taxon>
        <taxon>Mermithida</taxon>
        <taxon>Mermithoidea</taxon>
        <taxon>Mermithidae</taxon>
        <taxon>Romanomermis</taxon>
    </lineage>
</organism>
<accession>A0A915K760</accession>
<protein>
    <submittedName>
        <fullName evidence="2">Uncharacterized protein</fullName>
    </submittedName>
</protein>
<reference evidence="2" key="1">
    <citation type="submission" date="2022-11" db="UniProtKB">
        <authorList>
            <consortium name="WormBaseParasite"/>
        </authorList>
    </citation>
    <scope>IDENTIFICATION</scope>
</reference>
<name>A0A915K760_ROMCU</name>
<sequence length="113" mass="12440">MTRCQLTDEGSKFRRANFFTSSMSKVDGFSDHFFKTFAENLNLLAKNRGFPQKPPPAAPPLMPNVGPCDGWRRQAKAFLPAWAPNAWAKPMVVVDLPSPSGVGVMPATRTAFN</sequence>
<dbReference type="WBParaSite" id="nRc.2.0.1.t34541-RA">
    <property type="protein sequence ID" value="nRc.2.0.1.t34541-RA"/>
    <property type="gene ID" value="nRc.2.0.1.g34541"/>
</dbReference>
<evidence type="ECO:0000313" key="1">
    <source>
        <dbReference type="Proteomes" id="UP000887565"/>
    </source>
</evidence>
<dbReference type="Proteomes" id="UP000887565">
    <property type="component" value="Unplaced"/>
</dbReference>
<keyword evidence="1" id="KW-1185">Reference proteome</keyword>
<proteinExistence type="predicted"/>